<reference evidence="1 2" key="1">
    <citation type="submission" date="2023-09" db="EMBL/GenBank/DDBJ databases">
        <authorList>
            <person name="Rey-Velasco X."/>
        </authorList>
    </citation>
    <scope>NUCLEOTIDE SEQUENCE [LARGE SCALE GENOMIC DNA]</scope>
    <source>
        <strain evidence="1 2">W242</strain>
    </source>
</reference>
<comment type="caution">
    <text evidence="1">The sequence shown here is derived from an EMBL/GenBank/DDBJ whole genome shotgun (WGS) entry which is preliminary data.</text>
</comment>
<gene>
    <name evidence="1" type="ORF">RM538_04800</name>
</gene>
<dbReference type="Proteomes" id="UP001254488">
    <property type="component" value="Unassembled WGS sequence"/>
</dbReference>
<protein>
    <submittedName>
        <fullName evidence="1">Alpha-ketoglutarate decarboxylase</fullName>
    </submittedName>
</protein>
<evidence type="ECO:0000313" key="1">
    <source>
        <dbReference type="EMBL" id="MDT0555311.1"/>
    </source>
</evidence>
<dbReference type="RefSeq" id="WP_311332268.1">
    <property type="nucleotide sequence ID" value="NZ_JAVRHZ010000002.1"/>
</dbReference>
<proteinExistence type="predicted"/>
<name>A0ABU2YBQ9_9FLAO</name>
<dbReference type="EMBL" id="JAVRHZ010000002">
    <property type="protein sequence ID" value="MDT0555311.1"/>
    <property type="molecule type" value="Genomic_DNA"/>
</dbReference>
<accession>A0ABU2YBQ9</accession>
<organism evidence="1 2">
    <name type="scientific">Patiriisocius hiemis</name>
    <dbReference type="NCBI Taxonomy" id="3075604"/>
    <lineage>
        <taxon>Bacteria</taxon>
        <taxon>Pseudomonadati</taxon>
        <taxon>Bacteroidota</taxon>
        <taxon>Flavobacteriia</taxon>
        <taxon>Flavobacteriales</taxon>
        <taxon>Flavobacteriaceae</taxon>
        <taxon>Patiriisocius</taxon>
    </lineage>
</organism>
<keyword evidence="2" id="KW-1185">Reference proteome</keyword>
<evidence type="ECO:0000313" key="2">
    <source>
        <dbReference type="Proteomes" id="UP001254488"/>
    </source>
</evidence>
<sequence length="177" mass="19936">MKLKQIQLLIFFVVFCYVCQGQVDATQNKDTSYQFWDRVRFGGGVGLSFGNGFFSGTLAPSTIYQFNNQFALGVGLSGTYNSQRDFANTTILGGSLISLFNVIPEIQLSGELEQLNFNRNFEATTGFEDDNFWNTALFLGAGYTDGNFTVGIRYDVLYNEDRSIYANAWVPFVRVFF</sequence>